<name>A0ABW0PTF5_9HYPH</name>
<evidence type="ECO:0000313" key="2">
    <source>
        <dbReference type="Proteomes" id="UP001596150"/>
    </source>
</evidence>
<dbReference type="RefSeq" id="WP_266342023.1">
    <property type="nucleotide sequence ID" value="NZ_JAPKNH010000001.1"/>
</dbReference>
<organism evidence="1 2">
    <name type="scientific">Kaistia terrae</name>
    <dbReference type="NCBI Taxonomy" id="537017"/>
    <lineage>
        <taxon>Bacteria</taxon>
        <taxon>Pseudomonadati</taxon>
        <taxon>Pseudomonadota</taxon>
        <taxon>Alphaproteobacteria</taxon>
        <taxon>Hyphomicrobiales</taxon>
        <taxon>Kaistiaceae</taxon>
        <taxon>Kaistia</taxon>
    </lineage>
</organism>
<sequence>MTTNILPALTAATTDTEMLALLKSPESAMGFAIEHIEDFEVRQFLIDWTSGADLTPWVDAWRIDQEAGQGAPRHV</sequence>
<keyword evidence="2" id="KW-1185">Reference proteome</keyword>
<dbReference type="Proteomes" id="UP001596150">
    <property type="component" value="Unassembled WGS sequence"/>
</dbReference>
<proteinExistence type="predicted"/>
<gene>
    <name evidence="1" type="ORF">ACFPP9_08200</name>
</gene>
<protein>
    <submittedName>
        <fullName evidence="1">Uncharacterized protein</fullName>
    </submittedName>
</protein>
<reference evidence="2" key="1">
    <citation type="journal article" date="2019" name="Int. J. Syst. Evol. Microbiol.">
        <title>The Global Catalogue of Microorganisms (GCM) 10K type strain sequencing project: providing services to taxonomists for standard genome sequencing and annotation.</title>
        <authorList>
            <consortium name="The Broad Institute Genomics Platform"/>
            <consortium name="The Broad Institute Genome Sequencing Center for Infectious Disease"/>
            <person name="Wu L."/>
            <person name="Ma J."/>
        </authorList>
    </citation>
    <scope>NUCLEOTIDE SEQUENCE [LARGE SCALE GENOMIC DNA]</scope>
    <source>
        <strain evidence="2">KACC 12633</strain>
    </source>
</reference>
<comment type="caution">
    <text evidence="1">The sequence shown here is derived from an EMBL/GenBank/DDBJ whole genome shotgun (WGS) entry which is preliminary data.</text>
</comment>
<dbReference type="EMBL" id="JBHSML010000003">
    <property type="protein sequence ID" value="MFC5515748.1"/>
    <property type="molecule type" value="Genomic_DNA"/>
</dbReference>
<evidence type="ECO:0000313" key="1">
    <source>
        <dbReference type="EMBL" id="MFC5515748.1"/>
    </source>
</evidence>
<accession>A0ABW0PTF5</accession>